<evidence type="ECO:0000313" key="2">
    <source>
        <dbReference type="Proteomes" id="UP000075578"/>
    </source>
</evidence>
<comment type="caution">
    <text evidence="1">The sequence shown here is derived from an EMBL/GenBank/DDBJ whole genome shotgun (WGS) entry which is preliminary data.</text>
</comment>
<protein>
    <recommendedName>
        <fullName evidence="3">S-layer protein</fullName>
    </recommendedName>
</protein>
<proteinExistence type="predicted"/>
<gene>
    <name evidence="1" type="ORF">AMQ74_00004</name>
</gene>
<organism evidence="1 2">
    <name type="scientific">Candidatus Methanofastidiosum methylothiophilum</name>
    <dbReference type="NCBI Taxonomy" id="1705564"/>
    <lineage>
        <taxon>Archaea</taxon>
        <taxon>Methanobacteriati</taxon>
        <taxon>Methanobacteriota</taxon>
        <taxon>Stenosarchaea group</taxon>
        <taxon>Candidatus Methanofastidiosia</taxon>
        <taxon>Candidatus Methanofastidiosales</taxon>
        <taxon>Candidatus Methanofastidiosaceae</taxon>
        <taxon>Candidatus Methanofastidiosum</taxon>
    </lineage>
</organism>
<evidence type="ECO:0008006" key="3">
    <source>
        <dbReference type="Google" id="ProtNLM"/>
    </source>
</evidence>
<name>A0A150JAZ0_9EURY</name>
<dbReference type="EMBL" id="LNGD01000001">
    <property type="protein sequence ID" value="KYC54399.1"/>
    <property type="molecule type" value="Genomic_DNA"/>
</dbReference>
<accession>A0A150JAZ0</accession>
<dbReference type="Proteomes" id="UP000075578">
    <property type="component" value="Unassembled WGS sequence"/>
</dbReference>
<sequence length="127" mass="14045">MKKVITISLVLVFLLGTLTVAMTLANGDITVNSTKVQKGDIIIVTSVGCSNPNDPTISNEEAYRVEKFSNRETISEATQTYQWKYKAKQIGNVTFTGYCGGTATVYIAPKEQPMYFFMKIIGFGKKK</sequence>
<dbReference type="AlphaFoldDB" id="A0A150JAZ0"/>
<reference evidence="1 2" key="1">
    <citation type="journal article" date="2016" name="ISME J.">
        <title>Chasing the elusive Euryarchaeota class WSA2: genomes reveal a uniquely fastidious methyl-reducing methanogen.</title>
        <authorList>
            <person name="Nobu M.K."/>
            <person name="Narihiro T."/>
            <person name="Kuroda K."/>
            <person name="Mei R."/>
            <person name="Liu W.T."/>
        </authorList>
    </citation>
    <scope>NUCLEOTIDE SEQUENCE [LARGE SCALE GENOMIC DNA]</scope>
    <source>
        <strain evidence="1">U1lsi0528_Bin089</strain>
    </source>
</reference>
<evidence type="ECO:0000313" key="1">
    <source>
        <dbReference type="EMBL" id="KYC54399.1"/>
    </source>
</evidence>